<gene>
    <name evidence="2" type="ORF">SCP_0606880</name>
</gene>
<dbReference type="GeneID" id="38781625"/>
<dbReference type="InterPro" id="IPR036291">
    <property type="entry name" value="NAD(P)-bd_dom_sf"/>
</dbReference>
<dbReference type="STRING" id="139825.A0A401GR49"/>
<dbReference type="InParanoid" id="A0A401GR49"/>
<reference evidence="2 3" key="1">
    <citation type="journal article" date="2018" name="Sci. Rep.">
        <title>Genome sequence of the cauliflower mushroom Sparassis crispa (Hanabiratake) and its association with beneficial usage.</title>
        <authorList>
            <person name="Kiyama R."/>
            <person name="Furutani Y."/>
            <person name="Kawaguchi K."/>
            <person name="Nakanishi T."/>
        </authorList>
    </citation>
    <scope>NUCLEOTIDE SEQUENCE [LARGE SCALE GENOMIC DNA]</scope>
</reference>
<dbReference type="SMART" id="SM00822">
    <property type="entry name" value="PKS_KR"/>
    <property type="match status" value="1"/>
</dbReference>
<dbReference type="OrthoDB" id="1933717at2759"/>
<proteinExistence type="predicted"/>
<evidence type="ECO:0000259" key="1">
    <source>
        <dbReference type="SMART" id="SM00822"/>
    </source>
</evidence>
<keyword evidence="3" id="KW-1185">Reference proteome</keyword>
<dbReference type="Proteomes" id="UP000287166">
    <property type="component" value="Unassembled WGS sequence"/>
</dbReference>
<dbReference type="EMBL" id="BFAD01000006">
    <property type="protein sequence ID" value="GBE84708.1"/>
    <property type="molecule type" value="Genomic_DNA"/>
</dbReference>
<dbReference type="PANTHER" id="PTHR43975">
    <property type="entry name" value="ZGC:101858"/>
    <property type="match status" value="1"/>
</dbReference>
<feature type="domain" description="Ketoreductase" evidence="1">
    <location>
        <begin position="31"/>
        <end position="201"/>
    </location>
</feature>
<accession>A0A401GR49</accession>
<evidence type="ECO:0000313" key="3">
    <source>
        <dbReference type="Proteomes" id="UP000287166"/>
    </source>
</evidence>
<dbReference type="SUPFAM" id="SSF51735">
    <property type="entry name" value="NAD(P)-binding Rossmann-fold domains"/>
    <property type="match status" value="1"/>
</dbReference>
<dbReference type="PRINTS" id="PR00081">
    <property type="entry name" value="GDHRDH"/>
</dbReference>
<name>A0A401GR49_9APHY</name>
<organism evidence="2 3">
    <name type="scientific">Sparassis crispa</name>
    <dbReference type="NCBI Taxonomy" id="139825"/>
    <lineage>
        <taxon>Eukaryota</taxon>
        <taxon>Fungi</taxon>
        <taxon>Dikarya</taxon>
        <taxon>Basidiomycota</taxon>
        <taxon>Agaricomycotina</taxon>
        <taxon>Agaricomycetes</taxon>
        <taxon>Polyporales</taxon>
        <taxon>Sparassidaceae</taxon>
        <taxon>Sparassis</taxon>
    </lineage>
</organism>
<dbReference type="Pfam" id="PF00106">
    <property type="entry name" value="adh_short"/>
    <property type="match status" value="1"/>
</dbReference>
<dbReference type="Gene3D" id="3.40.50.720">
    <property type="entry name" value="NAD(P)-binding Rossmann-like Domain"/>
    <property type="match status" value="1"/>
</dbReference>
<comment type="caution">
    <text evidence="2">The sequence shown here is derived from an EMBL/GenBank/DDBJ whole genome shotgun (WGS) entry which is preliminary data.</text>
</comment>
<dbReference type="PANTHER" id="PTHR43975:SF2">
    <property type="entry name" value="EG:BACR7A4.14 PROTEIN-RELATED"/>
    <property type="match status" value="1"/>
</dbReference>
<dbReference type="InterPro" id="IPR057326">
    <property type="entry name" value="KR_dom"/>
</dbReference>
<dbReference type="RefSeq" id="XP_027615621.1">
    <property type="nucleotide sequence ID" value="XM_027759820.1"/>
</dbReference>
<protein>
    <submittedName>
        <fullName evidence="2">Short chain dehydrogenase citE</fullName>
    </submittedName>
</protein>
<dbReference type="CDD" id="cd05233">
    <property type="entry name" value="SDR_c"/>
    <property type="match status" value="1"/>
</dbReference>
<dbReference type="InterPro" id="IPR002347">
    <property type="entry name" value="SDR_fam"/>
</dbReference>
<evidence type="ECO:0000313" key="2">
    <source>
        <dbReference type="EMBL" id="GBE84708.1"/>
    </source>
</evidence>
<sequence length="306" mass="33808">MPNSTGLDFVPTTHHDTYPAIDPNKADLSGKVVLVTGASRGIGRATAIAFTQAGASGLVLLARSNMSAVETECLAVRRPGRQIKLLLLSVDIRDPAQVIEAARQVEETFGRLDAIVNNAGYMETSKPMAESDPYDWWKVWEVNIRGVYNMSHAFIPLLIECGGDKLIVNMSSGMAHLIWAGSSAYQVLSHLLFLSMHLTRTGKTTKFALLRITESIMADYGTQGVLAFALHPCITPTELNAKWAPEVRKMCIDTPELGAHTVVWLMRGRRDWLGGRYISANWDVDELLAKRQEIVDGDKLKMRMVL</sequence>
<dbReference type="AlphaFoldDB" id="A0A401GR49"/>